<evidence type="ECO:0000313" key="2">
    <source>
        <dbReference type="EMBL" id="PJE51326.1"/>
    </source>
</evidence>
<feature type="transmembrane region" description="Helical" evidence="1">
    <location>
        <begin position="45"/>
        <end position="64"/>
    </location>
</feature>
<organism evidence="2 3">
    <name type="scientific">Candidatus Yanofskybacteria bacterium CG10_big_fil_rev_8_21_14_0_10_36_16</name>
    <dbReference type="NCBI Taxonomy" id="1975096"/>
    <lineage>
        <taxon>Bacteria</taxon>
        <taxon>Candidatus Yanofskyibacteriota</taxon>
    </lineage>
</organism>
<dbReference type="Proteomes" id="UP000228496">
    <property type="component" value="Unassembled WGS sequence"/>
</dbReference>
<dbReference type="PANTHER" id="PTHR23531">
    <property type="entry name" value="QUINOLENE RESISTANCE PROTEIN NORA"/>
    <property type="match status" value="1"/>
</dbReference>
<dbReference type="Gene3D" id="1.20.1250.20">
    <property type="entry name" value="MFS general substrate transporter like domains"/>
    <property type="match status" value="1"/>
</dbReference>
<evidence type="ECO:0000313" key="3">
    <source>
        <dbReference type="Proteomes" id="UP000228496"/>
    </source>
</evidence>
<dbReference type="AlphaFoldDB" id="A0A2J0Q865"/>
<feature type="transmembrane region" description="Helical" evidence="1">
    <location>
        <begin position="12"/>
        <end position="33"/>
    </location>
</feature>
<dbReference type="PANTHER" id="PTHR23531:SF1">
    <property type="entry name" value="QUINOLENE RESISTANCE PROTEIN NORA"/>
    <property type="match status" value="1"/>
</dbReference>
<name>A0A2J0Q865_9BACT</name>
<reference evidence="2 3" key="1">
    <citation type="submission" date="2017-09" db="EMBL/GenBank/DDBJ databases">
        <title>Depth-based differentiation of microbial function through sediment-hosted aquifers and enrichment of novel symbionts in the deep terrestrial subsurface.</title>
        <authorList>
            <person name="Probst A.J."/>
            <person name="Ladd B."/>
            <person name="Jarett J.K."/>
            <person name="Geller-Mcgrath D.E."/>
            <person name="Sieber C.M."/>
            <person name="Emerson J.B."/>
            <person name="Anantharaman K."/>
            <person name="Thomas B.C."/>
            <person name="Malmstrom R."/>
            <person name="Stieglmeier M."/>
            <person name="Klingl A."/>
            <person name="Woyke T."/>
            <person name="Ryan C.M."/>
            <person name="Banfield J.F."/>
        </authorList>
    </citation>
    <scope>NUCLEOTIDE SEQUENCE [LARGE SCALE GENOMIC DNA]</scope>
    <source>
        <strain evidence="2">CG10_big_fil_rev_8_21_14_0_10_36_16</strain>
    </source>
</reference>
<comment type="caution">
    <text evidence="2">The sequence shown here is derived from an EMBL/GenBank/DDBJ whole genome shotgun (WGS) entry which is preliminary data.</text>
</comment>
<proteinExistence type="predicted"/>
<gene>
    <name evidence="2" type="ORF">COV29_01055</name>
</gene>
<dbReference type="SUPFAM" id="SSF103473">
    <property type="entry name" value="MFS general substrate transporter"/>
    <property type="match status" value="1"/>
</dbReference>
<keyword evidence="1" id="KW-1133">Transmembrane helix</keyword>
<feature type="transmembrane region" description="Helical" evidence="1">
    <location>
        <begin position="102"/>
        <end position="123"/>
    </location>
</feature>
<keyword evidence="1" id="KW-0472">Membrane</keyword>
<dbReference type="Pfam" id="PF07690">
    <property type="entry name" value="MFS_1"/>
    <property type="match status" value="1"/>
</dbReference>
<feature type="transmembrane region" description="Helical" evidence="1">
    <location>
        <begin position="76"/>
        <end position="96"/>
    </location>
</feature>
<feature type="transmembrane region" description="Helical" evidence="1">
    <location>
        <begin position="167"/>
        <end position="189"/>
    </location>
</feature>
<protein>
    <recommendedName>
        <fullName evidence="4">Major facilitator superfamily (MFS) profile domain-containing protein</fullName>
    </recommendedName>
</protein>
<evidence type="ECO:0008006" key="4">
    <source>
        <dbReference type="Google" id="ProtNLM"/>
    </source>
</evidence>
<dbReference type="InterPro" id="IPR011701">
    <property type="entry name" value="MFS"/>
</dbReference>
<dbReference type="EMBL" id="PCXQ01000003">
    <property type="protein sequence ID" value="PJE51326.1"/>
    <property type="molecule type" value="Genomic_DNA"/>
</dbReference>
<dbReference type="InterPro" id="IPR052714">
    <property type="entry name" value="MFS_Exporter"/>
</dbReference>
<dbReference type="GO" id="GO:0022857">
    <property type="term" value="F:transmembrane transporter activity"/>
    <property type="evidence" value="ECO:0007669"/>
    <property type="project" value="InterPro"/>
</dbReference>
<keyword evidence="1" id="KW-0812">Transmembrane</keyword>
<sequence length="210" mass="23682">MVINRLIKYLLAYDLILSFALGLLVPFLSVFVIQDIHGGNIKVAGLSFTVYWLVRVITVTPLARFMDSHDGERDEYFFTIAGSFMLSTLMLFFIWADKAWHIYLIQGLIGASNSMAVPGWRILFTDHLDKGKVGLEWSFDDIVIGISTAVSAYLGAIIVDDYGFKTLFVIISILGYIGTLMLIPTWKSIRKKPKHKRKRTLIAKDPFPSG</sequence>
<dbReference type="InterPro" id="IPR036259">
    <property type="entry name" value="MFS_trans_sf"/>
</dbReference>
<evidence type="ECO:0000256" key="1">
    <source>
        <dbReference type="SAM" id="Phobius"/>
    </source>
</evidence>
<accession>A0A2J0Q865</accession>